<dbReference type="Pfam" id="PF00501">
    <property type="entry name" value="AMP-binding"/>
    <property type="match status" value="1"/>
</dbReference>
<dbReference type="Gene3D" id="3.40.50.12780">
    <property type="entry name" value="N-terminal domain of ligase-like"/>
    <property type="match status" value="1"/>
</dbReference>
<evidence type="ECO:0000259" key="6">
    <source>
        <dbReference type="Pfam" id="PF16177"/>
    </source>
</evidence>
<name>A0ABN1XVM7_9PSEU</name>
<dbReference type="PROSITE" id="PS00455">
    <property type="entry name" value="AMP_BINDING"/>
    <property type="match status" value="1"/>
</dbReference>
<keyword evidence="4" id="KW-0067">ATP-binding</keyword>
<evidence type="ECO:0000256" key="2">
    <source>
        <dbReference type="ARBA" id="ARBA00022598"/>
    </source>
</evidence>
<feature type="domain" description="Acetyl-coenzyme A synthetase N-terminal" evidence="6">
    <location>
        <begin position="41"/>
        <end position="97"/>
    </location>
</feature>
<dbReference type="InterPro" id="IPR042099">
    <property type="entry name" value="ANL_N_sf"/>
</dbReference>
<dbReference type="InterPro" id="IPR005914">
    <property type="entry name" value="Acac_CoA_synth"/>
</dbReference>
<dbReference type="Gene3D" id="3.30.300.30">
    <property type="match status" value="1"/>
</dbReference>
<comment type="caution">
    <text evidence="7">The sequence shown here is derived from an EMBL/GenBank/DDBJ whole genome shotgun (WGS) entry which is preliminary data.</text>
</comment>
<dbReference type="InterPro" id="IPR020845">
    <property type="entry name" value="AMP-binding_CS"/>
</dbReference>
<keyword evidence="3" id="KW-0547">Nucleotide-binding</keyword>
<dbReference type="EMBL" id="BAAAJK010000014">
    <property type="protein sequence ID" value="GAA1391379.1"/>
    <property type="molecule type" value="Genomic_DNA"/>
</dbReference>
<comment type="similarity">
    <text evidence="1">Belongs to the ATP-dependent AMP-binding enzyme family.</text>
</comment>
<dbReference type="NCBIfam" id="TIGR01217">
    <property type="entry name" value="ac_ac_CoA_syn"/>
    <property type="match status" value="1"/>
</dbReference>
<evidence type="ECO:0000256" key="3">
    <source>
        <dbReference type="ARBA" id="ARBA00022741"/>
    </source>
</evidence>
<keyword evidence="8" id="KW-1185">Reference proteome</keyword>
<dbReference type="NCBIfam" id="NF002937">
    <property type="entry name" value="PRK03584.1"/>
    <property type="match status" value="1"/>
</dbReference>
<dbReference type="SUPFAM" id="SSF56801">
    <property type="entry name" value="Acetyl-CoA synthetase-like"/>
    <property type="match status" value="1"/>
</dbReference>
<feature type="domain" description="AMP-dependent synthetase/ligase" evidence="5">
    <location>
        <begin position="102"/>
        <end position="473"/>
    </location>
</feature>
<accession>A0ABN1XVM7</accession>
<dbReference type="Proteomes" id="UP001501414">
    <property type="component" value="Unassembled WGS sequence"/>
</dbReference>
<dbReference type="PANTHER" id="PTHR42921:SF1">
    <property type="entry name" value="ACETOACETYL-COA SYNTHETASE"/>
    <property type="match status" value="1"/>
</dbReference>
<dbReference type="InterPro" id="IPR000873">
    <property type="entry name" value="AMP-dep_synth/lig_dom"/>
</dbReference>
<gene>
    <name evidence="7" type="ORF">GCM10009613_33690</name>
</gene>
<dbReference type="RefSeq" id="WP_425563624.1">
    <property type="nucleotide sequence ID" value="NZ_BAAAJK010000014.1"/>
</dbReference>
<dbReference type="InterPro" id="IPR032387">
    <property type="entry name" value="ACAS_N"/>
</dbReference>
<dbReference type="InterPro" id="IPR045851">
    <property type="entry name" value="AMP-bd_C_sf"/>
</dbReference>
<dbReference type="Pfam" id="PF16177">
    <property type="entry name" value="ACAS_N"/>
    <property type="match status" value="1"/>
</dbReference>
<dbReference type="GO" id="GO:0016874">
    <property type="term" value="F:ligase activity"/>
    <property type="evidence" value="ECO:0007669"/>
    <property type="project" value="UniProtKB-KW"/>
</dbReference>
<evidence type="ECO:0000313" key="7">
    <source>
        <dbReference type="EMBL" id="GAA1391379.1"/>
    </source>
</evidence>
<reference evidence="7 8" key="1">
    <citation type="journal article" date="2019" name="Int. J. Syst. Evol. Microbiol.">
        <title>The Global Catalogue of Microorganisms (GCM) 10K type strain sequencing project: providing services to taxonomists for standard genome sequencing and annotation.</title>
        <authorList>
            <consortium name="The Broad Institute Genomics Platform"/>
            <consortium name="The Broad Institute Genome Sequencing Center for Infectious Disease"/>
            <person name="Wu L."/>
            <person name="Ma J."/>
        </authorList>
    </citation>
    <scope>NUCLEOTIDE SEQUENCE [LARGE SCALE GENOMIC DNA]</scope>
    <source>
        <strain evidence="7 8">JCM 11896</strain>
    </source>
</reference>
<evidence type="ECO:0000313" key="8">
    <source>
        <dbReference type="Proteomes" id="UP001501414"/>
    </source>
</evidence>
<proteinExistence type="inferred from homology"/>
<organism evidence="7 8">
    <name type="scientific">Pseudonocardia kongjuensis</name>
    <dbReference type="NCBI Taxonomy" id="102227"/>
    <lineage>
        <taxon>Bacteria</taxon>
        <taxon>Bacillati</taxon>
        <taxon>Actinomycetota</taxon>
        <taxon>Actinomycetes</taxon>
        <taxon>Pseudonocardiales</taxon>
        <taxon>Pseudonocardiaceae</taxon>
        <taxon>Pseudonocardia</taxon>
    </lineage>
</organism>
<keyword evidence="2 7" id="KW-0436">Ligase</keyword>
<evidence type="ECO:0000256" key="4">
    <source>
        <dbReference type="ARBA" id="ARBA00022840"/>
    </source>
</evidence>
<protein>
    <submittedName>
        <fullName evidence="7">Acetoacetate--CoA ligase</fullName>
    </submittedName>
</protein>
<sequence length="657" mass="70055">MTGPAGPELLRAAPARPPADSALGGFVEHLRRAHGREFDDYADLHRWSVADPDGFWGALAEHTGVRFATPPTAVRGDTAMPGAQWLPGATLNYAEHAVGLAAADADADAVAVVGYSQTRDRTELTWGGLREQVAAARAGLRRLGVRRGDRVAGYLPNIAETVVAFLATASLGAIWTSCAPEFGASSVLDRFGQVEPVVLLAVSGYGYAGKHVDRREQVAAIRAGLPGLRHVVDVGYGPDPLPDAVSWAELLAGPGELAFDPVPFDHPLCVLFSSGTTGKPKAIVHGHGGILLEHLKNHALSWDLRPGDRILWFSTTAWMMWNALVSGLLRGASIVLVDGNPQYPDLGLQWRLAAETGATLVGAAPGFLMACRAAGLRPAREHDLSRVRQLGAAGSPLPPEGYRWVAEQFGPDVLLNVGSGGTDICSGILQGGPWQPVWAGEISGPCLGVDARAFDEHGRPVVGELGELVITRPLPSMPVGFWGDDDGSRYRSTYFDHYPGIWRHGDWVRFGPTGSAVVAGRSDATLNRGGVRLGTAEFYRVVEELPGIEDSLVLHLEDPAGGNGELMLFVQPEPGTVLDDALRRRIADALRTELTPRHVPDRIEEVPVVPRNRTGKKLEVPAKRILLGAAVDEVASRDVLADPDALDAFAELAGTRL</sequence>
<dbReference type="PANTHER" id="PTHR42921">
    <property type="entry name" value="ACETOACETYL-COA SYNTHETASE"/>
    <property type="match status" value="1"/>
</dbReference>
<evidence type="ECO:0000256" key="1">
    <source>
        <dbReference type="ARBA" id="ARBA00006432"/>
    </source>
</evidence>
<evidence type="ECO:0000259" key="5">
    <source>
        <dbReference type="Pfam" id="PF00501"/>
    </source>
</evidence>